<proteinExistence type="predicted"/>
<comment type="caution">
    <text evidence="2">The sequence shown here is derived from an EMBL/GenBank/DDBJ whole genome shotgun (WGS) entry which is preliminary data.</text>
</comment>
<feature type="chain" id="PRO_5010383049" evidence="1">
    <location>
        <begin position="25"/>
        <end position="153"/>
    </location>
</feature>
<protein>
    <submittedName>
        <fullName evidence="2">Uncharacterized protein</fullName>
    </submittedName>
</protein>
<feature type="signal peptide" evidence="1">
    <location>
        <begin position="1"/>
        <end position="24"/>
    </location>
</feature>
<dbReference type="Proteomes" id="UP000179786">
    <property type="component" value="Unassembled WGS sequence"/>
</dbReference>
<reference evidence="2 3" key="1">
    <citation type="submission" date="2016-09" db="EMBL/GenBank/DDBJ databases">
        <title>Pseudoalteromonas amylolytica sp. nov., isolated from the surface seawater.</title>
        <authorList>
            <person name="Wu Y.-H."/>
            <person name="Cheng H."/>
            <person name="Jin X.-B."/>
            <person name="Wang C.-S."/>
            <person name="Xu X.-W."/>
        </authorList>
    </citation>
    <scope>NUCLEOTIDE SEQUENCE [LARGE SCALE GENOMIC DNA]</scope>
    <source>
        <strain evidence="2 3">JW1</strain>
    </source>
</reference>
<dbReference type="EMBL" id="MKJU01000022">
    <property type="protein sequence ID" value="OHU92058.1"/>
    <property type="molecule type" value="Genomic_DNA"/>
</dbReference>
<evidence type="ECO:0000313" key="3">
    <source>
        <dbReference type="Proteomes" id="UP000179786"/>
    </source>
</evidence>
<organism evidence="2 3">
    <name type="scientific">Pseudoalteromonas amylolytica</name>
    <dbReference type="NCBI Taxonomy" id="1859457"/>
    <lineage>
        <taxon>Bacteria</taxon>
        <taxon>Pseudomonadati</taxon>
        <taxon>Pseudomonadota</taxon>
        <taxon>Gammaproteobacteria</taxon>
        <taxon>Alteromonadales</taxon>
        <taxon>Pseudoalteromonadaceae</taxon>
        <taxon>Pseudoalteromonas</taxon>
    </lineage>
</organism>
<keyword evidence="3" id="KW-1185">Reference proteome</keyword>
<dbReference type="STRING" id="1859457.BET10_06920"/>
<name>A0A1S1MYB3_9GAMM</name>
<dbReference type="RefSeq" id="WP_070983860.1">
    <property type="nucleotide sequence ID" value="NZ_MKJU01000022.1"/>
</dbReference>
<dbReference type="OrthoDB" id="9917012at2"/>
<dbReference type="AlphaFoldDB" id="A0A1S1MYB3"/>
<evidence type="ECO:0000313" key="2">
    <source>
        <dbReference type="EMBL" id="OHU92058.1"/>
    </source>
</evidence>
<sequence>MDRRSFISCLGVSCLLLTPVYSSAGSYLSTSFNKSREEFESLLHYLHLNDSRGEKDRIFDELSEQELELTSQMNNLFRREKVHAKAVIKKTPKFKSLVNKIAVSFYLNTTLNDRCKVYSSDPSIARRANAETHNFKAYCGGQTGFWQKPPTAV</sequence>
<gene>
    <name evidence="2" type="ORF">BET10_06920</name>
</gene>
<accession>A0A1S1MYB3</accession>
<keyword evidence="1" id="KW-0732">Signal</keyword>
<evidence type="ECO:0000256" key="1">
    <source>
        <dbReference type="SAM" id="SignalP"/>
    </source>
</evidence>